<keyword evidence="2" id="KW-1185">Reference proteome</keyword>
<dbReference type="Gene3D" id="2.60.40.1930">
    <property type="match status" value="2"/>
</dbReference>
<sequence length="169" mass="18770">SFNTELPIPPFPHRLLSPSYYVVVIPAIIHHPGHEKVCVHLSSLPETVHLAVTLEMKTQNHTLVEKDVEKPGIFECIGFKVSSVVSVHVVIHSGETVSYEGRKKVLVRGQKARIVIDTDKPFYKPGETVKFRIVTLDQDFKAIDKVVSIPLAFQEIGAISVLSVPSLSR</sequence>
<dbReference type="Ensembl" id="ENSCSRT00000030135.1">
    <property type="protein sequence ID" value="ENSCSRP00000028969.1"/>
    <property type="gene ID" value="ENSCSRG00000021254.1"/>
</dbReference>
<dbReference type="PANTHER" id="PTHR11412:SF185">
    <property type="entry name" value="ALPHA-2-MACROGLOBULIN-LIKE PROTEIN 1"/>
    <property type="match status" value="1"/>
</dbReference>
<evidence type="ECO:0000313" key="1">
    <source>
        <dbReference type="Ensembl" id="ENSCSRP00000028969.1"/>
    </source>
</evidence>
<name>A0A8C3XWD4_CHESE</name>
<dbReference type="PANTHER" id="PTHR11412">
    <property type="entry name" value="MACROGLOBULIN / COMPLEMENT"/>
    <property type="match status" value="1"/>
</dbReference>
<dbReference type="AlphaFoldDB" id="A0A8C3XWD4"/>
<evidence type="ECO:0000313" key="2">
    <source>
        <dbReference type="Proteomes" id="UP000694403"/>
    </source>
</evidence>
<dbReference type="Proteomes" id="UP000694403">
    <property type="component" value="Unplaced"/>
</dbReference>
<protein>
    <submittedName>
        <fullName evidence="1">Uncharacterized protein</fullName>
    </submittedName>
</protein>
<organism evidence="1 2">
    <name type="scientific">Chelydra serpentina</name>
    <name type="common">Snapping turtle</name>
    <name type="synonym">Testudo serpentina</name>
    <dbReference type="NCBI Taxonomy" id="8475"/>
    <lineage>
        <taxon>Eukaryota</taxon>
        <taxon>Metazoa</taxon>
        <taxon>Chordata</taxon>
        <taxon>Craniata</taxon>
        <taxon>Vertebrata</taxon>
        <taxon>Euteleostomi</taxon>
        <taxon>Archelosauria</taxon>
        <taxon>Testudinata</taxon>
        <taxon>Testudines</taxon>
        <taxon>Cryptodira</taxon>
        <taxon>Durocryptodira</taxon>
        <taxon>Americhelydia</taxon>
        <taxon>Chelydroidea</taxon>
        <taxon>Chelydridae</taxon>
        <taxon>Chelydra</taxon>
    </lineage>
</organism>
<reference evidence="1" key="1">
    <citation type="submission" date="2025-08" db="UniProtKB">
        <authorList>
            <consortium name="Ensembl"/>
        </authorList>
    </citation>
    <scope>IDENTIFICATION</scope>
</reference>
<reference evidence="1" key="2">
    <citation type="submission" date="2025-09" db="UniProtKB">
        <authorList>
            <consortium name="Ensembl"/>
        </authorList>
    </citation>
    <scope>IDENTIFICATION</scope>
</reference>
<accession>A0A8C3XWD4</accession>
<proteinExistence type="predicted"/>
<dbReference type="InterPro" id="IPR050473">
    <property type="entry name" value="A2M/Complement_sys"/>
</dbReference>